<sequence length="117" mass="11802">MSRAQAVDGPMAGAGLGARAPAASRSRGHLQQRCKHVSGPAVPPDRTLVADAGSETARGQALVALAGDGAERVQALVAHAGSDASRGQTLAAHASGTMRRRLWAPILGAASLAHRRA</sequence>
<name>A0A7R9VIY7_9CHLO</name>
<dbReference type="AlphaFoldDB" id="A0A7R9VIY7"/>
<feature type="compositionally biased region" description="Basic residues" evidence="1">
    <location>
        <begin position="26"/>
        <end position="36"/>
    </location>
</feature>
<evidence type="ECO:0000313" key="2">
    <source>
        <dbReference type="EMBL" id="CAD8295348.1"/>
    </source>
</evidence>
<feature type="region of interest" description="Disordered" evidence="1">
    <location>
        <begin position="1"/>
        <end position="53"/>
    </location>
</feature>
<proteinExistence type="predicted"/>
<reference evidence="2" key="1">
    <citation type="submission" date="2021-01" db="EMBL/GenBank/DDBJ databases">
        <authorList>
            <person name="Corre E."/>
            <person name="Pelletier E."/>
            <person name="Niang G."/>
            <person name="Scheremetjew M."/>
            <person name="Finn R."/>
            <person name="Kale V."/>
            <person name="Holt S."/>
            <person name="Cochrane G."/>
            <person name="Meng A."/>
            <person name="Brown T."/>
            <person name="Cohen L."/>
        </authorList>
    </citation>
    <scope>NUCLEOTIDE SEQUENCE</scope>
    <source>
        <strain evidence="2">CCMP219</strain>
    </source>
</reference>
<accession>A0A7R9VIY7</accession>
<feature type="compositionally biased region" description="Low complexity" evidence="1">
    <location>
        <begin position="9"/>
        <end position="25"/>
    </location>
</feature>
<gene>
    <name evidence="2" type="ORF">CEUR00632_LOCUS12961</name>
</gene>
<protein>
    <submittedName>
        <fullName evidence="2">Uncharacterized protein</fullName>
    </submittedName>
</protein>
<organism evidence="2">
    <name type="scientific">Chlamydomonas euryale</name>
    <dbReference type="NCBI Taxonomy" id="1486919"/>
    <lineage>
        <taxon>Eukaryota</taxon>
        <taxon>Viridiplantae</taxon>
        <taxon>Chlorophyta</taxon>
        <taxon>core chlorophytes</taxon>
        <taxon>Chlorophyceae</taxon>
        <taxon>CS clade</taxon>
        <taxon>Chlamydomonadales</taxon>
        <taxon>Chlamydomonadaceae</taxon>
        <taxon>Chlamydomonas</taxon>
    </lineage>
</organism>
<dbReference type="EMBL" id="HBEC01028136">
    <property type="protein sequence ID" value="CAD8295348.1"/>
    <property type="molecule type" value="Transcribed_RNA"/>
</dbReference>
<evidence type="ECO:0000256" key="1">
    <source>
        <dbReference type="SAM" id="MobiDB-lite"/>
    </source>
</evidence>